<evidence type="ECO:0000256" key="1">
    <source>
        <dbReference type="SAM" id="MobiDB-lite"/>
    </source>
</evidence>
<reference evidence="4" key="1">
    <citation type="submission" date="2025-08" db="UniProtKB">
        <authorList>
            <consortium name="RefSeq"/>
        </authorList>
    </citation>
    <scope>IDENTIFICATION</scope>
    <source>
        <tissue evidence="4">Thorax and Abdomen</tissue>
    </source>
</reference>
<gene>
    <name evidence="4" type="primary">LOC107224319</name>
</gene>
<accession>A0A6J0BZX7</accession>
<keyword evidence="2" id="KW-1133">Transmembrane helix</keyword>
<proteinExistence type="predicted"/>
<feature type="region of interest" description="Disordered" evidence="1">
    <location>
        <begin position="268"/>
        <end position="287"/>
    </location>
</feature>
<dbReference type="AlphaFoldDB" id="A0A6J0BZX7"/>
<sequence length="383" mass="42633">MGLYGCSPKVTAIVAGLFTLVQSLLWIILGIISLLVYSCKIYVTTETLLAYRLYLVYLYSGECGSAEIEVETDNGTVVLAWPESGASASRRTYAWIVVYLVLSLFWFIAALLLLIATWSDVRGSKGLKLRGPWLVLTSIFLVLDVITSLLYAIDITYTSDLLGLLEFVGGPMLDTISSSSTSPVFEYFTMAPSIIALIIFSRGIIGWTLNLTILVHVAQDTRQRELPPPPTVPEPRQPYKEYLKKLSTVGPVPDIKWDPYQRKRSELPVLKPLKVPSPPNERKRKQSDYQQYMFYANHPPKLNYMDDILSEPPTPAIGAVPTTTKAWPITAHQEKKSDDLKSSNSTDENQPVPAPDYECDFPAMPEFSTLASRSAQGLNRDGA</sequence>
<keyword evidence="2" id="KW-0812">Transmembrane</keyword>
<dbReference type="GeneID" id="107224319"/>
<dbReference type="Proteomes" id="UP000829291">
    <property type="component" value="Chromosome 2"/>
</dbReference>
<dbReference type="RefSeq" id="XP_015519817.2">
    <property type="nucleotide sequence ID" value="XM_015664331.2"/>
</dbReference>
<keyword evidence="2" id="KW-0472">Membrane</keyword>
<feature type="transmembrane region" description="Helical" evidence="2">
    <location>
        <begin position="133"/>
        <end position="153"/>
    </location>
</feature>
<dbReference type="OrthoDB" id="7967436at2759"/>
<name>A0A6J0BZX7_NEOLC</name>
<protein>
    <submittedName>
        <fullName evidence="4">Uncharacterized protein LOC107224319</fullName>
    </submittedName>
</protein>
<feature type="transmembrane region" description="Helical" evidence="2">
    <location>
        <begin position="12"/>
        <end position="37"/>
    </location>
</feature>
<feature type="compositionally biased region" description="Basic and acidic residues" evidence="1">
    <location>
        <begin position="332"/>
        <end position="341"/>
    </location>
</feature>
<feature type="transmembrane region" description="Helical" evidence="2">
    <location>
        <begin position="93"/>
        <end position="121"/>
    </location>
</feature>
<feature type="transmembrane region" description="Helical" evidence="2">
    <location>
        <begin position="194"/>
        <end position="217"/>
    </location>
</feature>
<feature type="region of interest" description="Disordered" evidence="1">
    <location>
        <begin position="323"/>
        <end position="383"/>
    </location>
</feature>
<dbReference type="KEGG" id="nlo:107224319"/>
<evidence type="ECO:0000313" key="3">
    <source>
        <dbReference type="Proteomes" id="UP000829291"/>
    </source>
</evidence>
<evidence type="ECO:0000256" key="2">
    <source>
        <dbReference type="SAM" id="Phobius"/>
    </source>
</evidence>
<evidence type="ECO:0000313" key="4">
    <source>
        <dbReference type="RefSeq" id="XP_015519817.2"/>
    </source>
</evidence>
<dbReference type="InParanoid" id="A0A6J0BZX7"/>
<keyword evidence="3" id="KW-1185">Reference proteome</keyword>
<organism evidence="4">
    <name type="scientific">Neodiprion lecontei</name>
    <name type="common">Redheaded pine sawfly</name>
    <dbReference type="NCBI Taxonomy" id="441921"/>
    <lineage>
        <taxon>Eukaryota</taxon>
        <taxon>Metazoa</taxon>
        <taxon>Ecdysozoa</taxon>
        <taxon>Arthropoda</taxon>
        <taxon>Hexapoda</taxon>
        <taxon>Insecta</taxon>
        <taxon>Pterygota</taxon>
        <taxon>Neoptera</taxon>
        <taxon>Endopterygota</taxon>
        <taxon>Hymenoptera</taxon>
        <taxon>Tenthredinoidea</taxon>
        <taxon>Diprionidae</taxon>
        <taxon>Diprioninae</taxon>
        <taxon>Neodiprion</taxon>
    </lineage>
</organism>